<feature type="region of interest" description="Disordered" evidence="2">
    <location>
        <begin position="215"/>
        <end position="241"/>
    </location>
</feature>
<reference evidence="3" key="1">
    <citation type="journal article" date="2012" name="Proc. Natl. Acad. Sci. U.S.A.">
        <title>Antigenic diversity is generated by distinct evolutionary mechanisms in African trypanosome species.</title>
        <authorList>
            <person name="Jackson A.P."/>
            <person name="Berry A."/>
            <person name="Aslett M."/>
            <person name="Allison H.C."/>
            <person name="Burton P."/>
            <person name="Vavrova-Anderson J."/>
            <person name="Brown R."/>
            <person name="Browne H."/>
            <person name="Corton N."/>
            <person name="Hauser H."/>
            <person name="Gamble J."/>
            <person name="Gilderthorp R."/>
            <person name="Marcello L."/>
            <person name="McQuillan J."/>
            <person name="Otto T.D."/>
            <person name="Quail M.A."/>
            <person name="Sanders M.J."/>
            <person name="van Tonder A."/>
            <person name="Ginger M.L."/>
            <person name="Field M.C."/>
            <person name="Barry J.D."/>
            <person name="Hertz-Fowler C."/>
            <person name="Berriman M."/>
        </authorList>
    </citation>
    <scope>NUCLEOTIDE SEQUENCE</scope>
    <source>
        <strain evidence="3">Y486</strain>
    </source>
</reference>
<gene>
    <name evidence="3" type="ORF">TVY486_1102030</name>
</gene>
<organism evidence="3">
    <name type="scientific">Trypanosoma vivax (strain Y486)</name>
    <dbReference type="NCBI Taxonomy" id="1055687"/>
    <lineage>
        <taxon>Eukaryota</taxon>
        <taxon>Discoba</taxon>
        <taxon>Euglenozoa</taxon>
        <taxon>Kinetoplastea</taxon>
        <taxon>Metakinetoplastina</taxon>
        <taxon>Trypanosomatida</taxon>
        <taxon>Trypanosomatidae</taxon>
        <taxon>Trypanosoma</taxon>
        <taxon>Duttonella</taxon>
    </lineage>
</organism>
<protein>
    <submittedName>
        <fullName evidence="3">Uncharacterized protein</fullName>
    </submittedName>
</protein>
<feature type="compositionally biased region" description="Basic and acidic residues" evidence="2">
    <location>
        <begin position="227"/>
        <end position="241"/>
    </location>
</feature>
<accession>G0UA86</accession>
<evidence type="ECO:0000256" key="1">
    <source>
        <dbReference type="SAM" id="Coils"/>
    </source>
</evidence>
<dbReference type="VEuPathDB" id="TriTrypDB:TvY486_1102030"/>
<feature type="region of interest" description="Disordered" evidence="2">
    <location>
        <begin position="440"/>
        <end position="461"/>
    </location>
</feature>
<dbReference type="AlphaFoldDB" id="G0UA86"/>
<evidence type="ECO:0000313" key="3">
    <source>
        <dbReference type="EMBL" id="CCC52718.1"/>
    </source>
</evidence>
<keyword evidence="1" id="KW-0175">Coiled coil</keyword>
<feature type="coiled-coil region" evidence="1">
    <location>
        <begin position="301"/>
        <end position="369"/>
    </location>
</feature>
<sequence length="576" mass="66737">MSCSFLVPFALNVRLSDSCKLLHDTVGPLLSIVAHEEGGKAVPASVTKQAADRKASVLQYLVTRDQSPHLVACKDDAYACIEEFISTSRSAHHFEQEYLSLAFQEYSMRKGIEEELGLALRELRGTLISAELRKSLEEIVAEEIFVRTALEGTYERFAEWVTAIAPQLLQAARDKEMERIRRSGTIQNVEGVPVSETPRRGDITVCNGSSFMVEGVDRSESGAPHTKMTDKEEHERGERLSAKKVDVETLLHQEEQLRRQIEESRRERKAKEDREREMEFTARYRDLINAEALIQQRISTRENERAELMEHIQAEEELLRQRLAERERQRKLAEEEAARIECEQRGQLFEHIEAEEQLLRRRLKGYQEKRALETELSRRKKEEERDELYEHLRVEEALLRKRLEDRDRAIREADERAREEQIQLNSRLIEDLNRQAAAVGERMRNRKEEEEQNRRQKENEMTQQLRYLADLEERQRELLRSSQQGWPSQPCVQPINHSPYQQALLTPVAVPPYSYYPAPLPPSPQVVTVPLPMPVHISAPPLGQAVHPVCYSPASYSMVSPQPHAYPASPHHFIQR</sequence>
<dbReference type="EMBL" id="HE573027">
    <property type="protein sequence ID" value="CCC52718.1"/>
    <property type="molecule type" value="Genomic_DNA"/>
</dbReference>
<feature type="region of interest" description="Disordered" evidence="2">
    <location>
        <begin position="257"/>
        <end position="276"/>
    </location>
</feature>
<feature type="compositionally biased region" description="Basic and acidic residues" evidence="2">
    <location>
        <begin position="441"/>
        <end position="460"/>
    </location>
</feature>
<evidence type="ECO:0000256" key="2">
    <source>
        <dbReference type="SAM" id="MobiDB-lite"/>
    </source>
</evidence>
<dbReference type="OMA" id="WRSELKQ"/>
<proteinExistence type="predicted"/>
<name>G0UA86_TRYVY</name>